<dbReference type="PANTHER" id="PTHR32089:SF120">
    <property type="entry name" value="METHYL-ACCEPTING CHEMOTAXIS PROTEIN TLPQ"/>
    <property type="match status" value="1"/>
</dbReference>
<evidence type="ECO:0000256" key="9">
    <source>
        <dbReference type="ARBA" id="ARBA00029447"/>
    </source>
</evidence>
<proteinExistence type="inferred from homology"/>
<dbReference type="GO" id="GO:0004888">
    <property type="term" value="F:transmembrane signaling receptor activity"/>
    <property type="evidence" value="ECO:0007669"/>
    <property type="project" value="InterPro"/>
</dbReference>
<dbReference type="FunFam" id="1.10.287.950:FF:000001">
    <property type="entry name" value="Methyl-accepting chemotaxis sensory transducer"/>
    <property type="match status" value="1"/>
</dbReference>
<keyword evidence="8 10" id="KW-0807">Transducer</keyword>
<evidence type="ECO:0000313" key="16">
    <source>
        <dbReference type="EMBL" id="KFE47051.1"/>
    </source>
</evidence>
<evidence type="ECO:0000256" key="12">
    <source>
        <dbReference type="SAM" id="MobiDB-lite"/>
    </source>
</evidence>
<dbReference type="EMBL" id="JPQT01000130">
    <property type="protein sequence ID" value="KFE47051.1"/>
    <property type="molecule type" value="Genomic_DNA"/>
</dbReference>
<dbReference type="InterPro" id="IPR004090">
    <property type="entry name" value="Chemotax_Me-accpt_rcpt"/>
</dbReference>
<protein>
    <submittedName>
        <fullName evidence="16">Chemotaxis protein</fullName>
    </submittedName>
</protein>
<dbReference type="PROSITE" id="PS50111">
    <property type="entry name" value="CHEMOTAXIS_TRANSDUC_2"/>
    <property type="match status" value="1"/>
</dbReference>
<keyword evidence="11" id="KW-0175">Coiled coil</keyword>
<accession>A0A085UV38</accession>
<dbReference type="Gene3D" id="1.10.287.950">
    <property type="entry name" value="Methyl-accepting chemotaxis protein"/>
    <property type="match status" value="1"/>
</dbReference>
<evidence type="ECO:0000256" key="13">
    <source>
        <dbReference type="SAM" id="Phobius"/>
    </source>
</evidence>
<reference evidence="16 17" key="1">
    <citation type="submission" date="2014-07" db="EMBL/GenBank/DDBJ databases">
        <title>Draft Genome Sequences of Environmental Pseudomonas syringae strains.</title>
        <authorList>
            <person name="Baltrus D.A."/>
            <person name="Berge O."/>
            <person name="Morris C."/>
        </authorList>
    </citation>
    <scope>NUCLEOTIDE SEQUENCE [LARGE SCALE GENOMIC DNA]</scope>
    <source>
        <strain evidence="16 17">CEB003</strain>
    </source>
</reference>
<keyword evidence="3" id="KW-0488">Methylation</keyword>
<dbReference type="CDD" id="cd11386">
    <property type="entry name" value="MCP_signal"/>
    <property type="match status" value="1"/>
</dbReference>
<dbReference type="InterPro" id="IPR003660">
    <property type="entry name" value="HAMP_dom"/>
</dbReference>
<dbReference type="Pfam" id="PF12729">
    <property type="entry name" value="4HB_MCP_1"/>
    <property type="match status" value="1"/>
</dbReference>
<dbReference type="CDD" id="cd06225">
    <property type="entry name" value="HAMP"/>
    <property type="match status" value="1"/>
</dbReference>
<dbReference type="PANTHER" id="PTHR32089">
    <property type="entry name" value="METHYL-ACCEPTING CHEMOTAXIS PROTEIN MCPB"/>
    <property type="match status" value="1"/>
</dbReference>
<dbReference type="SMART" id="SM00304">
    <property type="entry name" value="HAMP"/>
    <property type="match status" value="2"/>
</dbReference>
<dbReference type="Pfam" id="PF00015">
    <property type="entry name" value="MCPsignal"/>
    <property type="match status" value="1"/>
</dbReference>
<dbReference type="AlphaFoldDB" id="A0A085UV38"/>
<dbReference type="InterPro" id="IPR004089">
    <property type="entry name" value="MCPsignal_dom"/>
</dbReference>
<evidence type="ECO:0000256" key="10">
    <source>
        <dbReference type="PROSITE-ProRule" id="PRU00284"/>
    </source>
</evidence>
<evidence type="ECO:0000256" key="11">
    <source>
        <dbReference type="SAM" id="Coils"/>
    </source>
</evidence>
<comment type="caution">
    <text evidence="16">The sequence shown here is derived from an EMBL/GenBank/DDBJ whole genome shotgun (WGS) entry which is preliminary data.</text>
</comment>
<sequence>MSWINDAKLSTKLITAFALCAFITLGVGVLGSQGVSRLSESLKLVFTNNLVSVSNTAQTKTKAVGQSRDLYRLYLATAAGLPQSVKDEFIASMNANRLASEKAFADYRKTPLADDERAAGDKMQQDWPVYQAMVQKFVSLMQAGDLENGRALLLGDLQKTYRTVMDGLTVMVDSNDRQVGEGAEEASRLESSSKTSLYVGIAVAFIAAILLGLFISRLISRPIANAVASARSIADGDLTQHIISTGRDEAGQLLTALADMQSSLKSTIQQIASASDQLASAAEELTAVTDNGSRGLVRQNDEIQQAATAVTQMTSAVEEVARNAVSTSEASRTTSEQASNGRDQARSAVASINSATTEIAASTNMVKELAVQVRDIGKVLDVIRGIAEQTNLLALNAAIEAARAGEQGRGFAVVADEVRALAARTQASTGEIEGMINSVQASADQAVSSMGKSQSLVTDTQSLALATGEALELIAEGISQINDRNLVIATASEEQANVAREVDRNLVNIQDLSTQTAAGAHQTNASTQELSSLAISFNALVSRFRL</sequence>
<dbReference type="PRINTS" id="PR00260">
    <property type="entry name" value="CHEMTRNSDUCR"/>
</dbReference>
<gene>
    <name evidence="16" type="ORF">IV02_23245</name>
</gene>
<dbReference type="Pfam" id="PF00672">
    <property type="entry name" value="HAMP"/>
    <property type="match status" value="1"/>
</dbReference>
<dbReference type="PROSITE" id="PS50885">
    <property type="entry name" value="HAMP"/>
    <property type="match status" value="1"/>
</dbReference>
<evidence type="ECO:0000256" key="7">
    <source>
        <dbReference type="ARBA" id="ARBA00023136"/>
    </source>
</evidence>
<dbReference type="GO" id="GO:0007165">
    <property type="term" value="P:signal transduction"/>
    <property type="evidence" value="ECO:0007669"/>
    <property type="project" value="UniProtKB-KW"/>
</dbReference>
<feature type="compositionally biased region" description="Polar residues" evidence="12">
    <location>
        <begin position="324"/>
        <end position="342"/>
    </location>
</feature>
<dbReference type="PATRIC" id="fig|317.174.peg.4755"/>
<keyword evidence="6 13" id="KW-1133">Transmembrane helix</keyword>
<evidence type="ECO:0000259" key="15">
    <source>
        <dbReference type="PROSITE" id="PS50885"/>
    </source>
</evidence>
<comment type="similarity">
    <text evidence="9">Belongs to the methyl-accepting chemotaxis (MCP) protein family.</text>
</comment>
<comment type="subcellular location">
    <subcellularLocation>
        <location evidence="1">Cell membrane</location>
        <topology evidence="1">Multi-pass membrane protein</topology>
    </subcellularLocation>
</comment>
<evidence type="ECO:0000259" key="14">
    <source>
        <dbReference type="PROSITE" id="PS50111"/>
    </source>
</evidence>
<dbReference type="InterPro" id="IPR024478">
    <property type="entry name" value="HlyB_4HB_MCP"/>
</dbReference>
<feature type="coiled-coil region" evidence="11">
    <location>
        <begin position="264"/>
        <end position="291"/>
    </location>
</feature>
<keyword evidence="2" id="KW-1003">Cell membrane</keyword>
<dbReference type="GO" id="GO:0005886">
    <property type="term" value="C:plasma membrane"/>
    <property type="evidence" value="ECO:0007669"/>
    <property type="project" value="UniProtKB-SubCell"/>
</dbReference>
<feature type="region of interest" description="Disordered" evidence="12">
    <location>
        <begin position="322"/>
        <end position="349"/>
    </location>
</feature>
<evidence type="ECO:0000256" key="8">
    <source>
        <dbReference type="ARBA" id="ARBA00023224"/>
    </source>
</evidence>
<dbReference type="SUPFAM" id="SSF58104">
    <property type="entry name" value="Methyl-accepting chemotaxis protein (MCP) signaling domain"/>
    <property type="match status" value="1"/>
</dbReference>
<evidence type="ECO:0000256" key="4">
    <source>
        <dbReference type="ARBA" id="ARBA00022500"/>
    </source>
</evidence>
<dbReference type="GO" id="GO:0006935">
    <property type="term" value="P:chemotaxis"/>
    <property type="evidence" value="ECO:0007669"/>
    <property type="project" value="UniProtKB-KW"/>
</dbReference>
<dbReference type="SMART" id="SM00283">
    <property type="entry name" value="MA"/>
    <property type="match status" value="1"/>
</dbReference>
<feature type="transmembrane region" description="Helical" evidence="13">
    <location>
        <begin position="197"/>
        <end position="215"/>
    </location>
</feature>
<evidence type="ECO:0000256" key="6">
    <source>
        <dbReference type="ARBA" id="ARBA00022989"/>
    </source>
</evidence>
<feature type="domain" description="Methyl-accepting transducer" evidence="14">
    <location>
        <begin position="274"/>
        <end position="510"/>
    </location>
</feature>
<evidence type="ECO:0000256" key="2">
    <source>
        <dbReference type="ARBA" id="ARBA00022475"/>
    </source>
</evidence>
<organism evidence="16 17">
    <name type="scientific">Pseudomonas syringae</name>
    <dbReference type="NCBI Taxonomy" id="317"/>
    <lineage>
        <taxon>Bacteria</taxon>
        <taxon>Pseudomonadati</taxon>
        <taxon>Pseudomonadota</taxon>
        <taxon>Gammaproteobacteria</taxon>
        <taxon>Pseudomonadales</taxon>
        <taxon>Pseudomonadaceae</taxon>
        <taxon>Pseudomonas</taxon>
    </lineage>
</organism>
<evidence type="ECO:0000313" key="17">
    <source>
        <dbReference type="Proteomes" id="UP000028643"/>
    </source>
</evidence>
<keyword evidence="5 13" id="KW-0812">Transmembrane</keyword>
<feature type="domain" description="HAMP" evidence="15">
    <location>
        <begin position="217"/>
        <end position="269"/>
    </location>
</feature>
<name>A0A085UV38_PSESX</name>
<evidence type="ECO:0000256" key="1">
    <source>
        <dbReference type="ARBA" id="ARBA00004651"/>
    </source>
</evidence>
<evidence type="ECO:0000256" key="3">
    <source>
        <dbReference type="ARBA" id="ARBA00022481"/>
    </source>
</evidence>
<evidence type="ECO:0000256" key="5">
    <source>
        <dbReference type="ARBA" id="ARBA00022692"/>
    </source>
</evidence>
<keyword evidence="4" id="KW-0145">Chemotaxis</keyword>
<keyword evidence="7 13" id="KW-0472">Membrane</keyword>
<dbReference type="Proteomes" id="UP000028643">
    <property type="component" value="Unassembled WGS sequence"/>
</dbReference>